<evidence type="ECO:0000313" key="1">
    <source>
        <dbReference type="EMBL" id="KIM73662.1"/>
    </source>
</evidence>
<reference evidence="2" key="2">
    <citation type="submission" date="2015-01" db="EMBL/GenBank/DDBJ databases">
        <title>Evolutionary Origins and Diversification of the Mycorrhizal Mutualists.</title>
        <authorList>
            <consortium name="DOE Joint Genome Institute"/>
            <consortium name="Mycorrhizal Genomics Consortium"/>
            <person name="Kohler A."/>
            <person name="Kuo A."/>
            <person name="Nagy L.G."/>
            <person name="Floudas D."/>
            <person name="Copeland A."/>
            <person name="Barry K.W."/>
            <person name="Cichocki N."/>
            <person name="Veneault-Fourrey C."/>
            <person name="LaButti K."/>
            <person name="Lindquist E.A."/>
            <person name="Lipzen A."/>
            <person name="Lundell T."/>
            <person name="Morin E."/>
            <person name="Murat C."/>
            <person name="Riley R."/>
            <person name="Ohm R."/>
            <person name="Sun H."/>
            <person name="Tunlid A."/>
            <person name="Henrissat B."/>
            <person name="Grigoriev I.V."/>
            <person name="Hibbett D.S."/>
            <person name="Martin F."/>
        </authorList>
    </citation>
    <scope>NUCLEOTIDE SEQUENCE [LARGE SCALE GENOMIC DNA]</scope>
    <source>
        <strain evidence="2">F 1598</strain>
    </source>
</reference>
<name>A0A0C3B8N3_PILCF</name>
<protein>
    <submittedName>
        <fullName evidence="1">Uncharacterized protein</fullName>
    </submittedName>
</protein>
<sequence>MKSQSANNGMRTGMTDRDLGASSVISLVRRLRSYLQCASLSIDRLLAYMRVRVISRLLNQKTSQGSNKRMIKMGDATAVHLPNHLRAQFNETNQTLCRQGIVDRSCSKMSLCRSTGSGNQIAPESDIFKRGRGDGLPRELSLVAV</sequence>
<dbReference type="AlphaFoldDB" id="A0A0C3B8N3"/>
<reference evidence="1 2" key="1">
    <citation type="submission" date="2014-04" db="EMBL/GenBank/DDBJ databases">
        <authorList>
            <consortium name="DOE Joint Genome Institute"/>
            <person name="Kuo A."/>
            <person name="Tarkka M."/>
            <person name="Buscot F."/>
            <person name="Kohler A."/>
            <person name="Nagy L.G."/>
            <person name="Floudas D."/>
            <person name="Copeland A."/>
            <person name="Barry K.W."/>
            <person name="Cichocki N."/>
            <person name="Veneault-Fourrey C."/>
            <person name="LaButti K."/>
            <person name="Lindquist E.A."/>
            <person name="Lipzen A."/>
            <person name="Lundell T."/>
            <person name="Morin E."/>
            <person name="Murat C."/>
            <person name="Sun H."/>
            <person name="Tunlid A."/>
            <person name="Henrissat B."/>
            <person name="Grigoriev I.V."/>
            <person name="Hibbett D.S."/>
            <person name="Martin F."/>
            <person name="Nordberg H.P."/>
            <person name="Cantor M.N."/>
            <person name="Hua S.X."/>
        </authorList>
    </citation>
    <scope>NUCLEOTIDE SEQUENCE [LARGE SCALE GENOMIC DNA]</scope>
    <source>
        <strain evidence="1 2">F 1598</strain>
    </source>
</reference>
<dbReference type="EMBL" id="KN833077">
    <property type="protein sequence ID" value="KIM73662.1"/>
    <property type="molecule type" value="Genomic_DNA"/>
</dbReference>
<dbReference type="Proteomes" id="UP000054166">
    <property type="component" value="Unassembled WGS sequence"/>
</dbReference>
<accession>A0A0C3B8N3</accession>
<proteinExistence type="predicted"/>
<dbReference type="InParanoid" id="A0A0C3B8N3"/>
<organism evidence="1 2">
    <name type="scientific">Piloderma croceum (strain F 1598)</name>
    <dbReference type="NCBI Taxonomy" id="765440"/>
    <lineage>
        <taxon>Eukaryota</taxon>
        <taxon>Fungi</taxon>
        <taxon>Dikarya</taxon>
        <taxon>Basidiomycota</taxon>
        <taxon>Agaricomycotina</taxon>
        <taxon>Agaricomycetes</taxon>
        <taxon>Agaricomycetidae</taxon>
        <taxon>Atheliales</taxon>
        <taxon>Atheliaceae</taxon>
        <taxon>Piloderma</taxon>
    </lineage>
</organism>
<gene>
    <name evidence="1" type="ORF">PILCRDRAFT_723924</name>
</gene>
<keyword evidence="2" id="KW-1185">Reference proteome</keyword>
<dbReference type="HOGENOM" id="CLU_1787557_0_0_1"/>
<evidence type="ECO:0000313" key="2">
    <source>
        <dbReference type="Proteomes" id="UP000054166"/>
    </source>
</evidence>